<evidence type="ECO:0000256" key="1">
    <source>
        <dbReference type="ARBA" id="ARBA00004651"/>
    </source>
</evidence>
<feature type="transmembrane region" description="Helical" evidence="7">
    <location>
        <begin position="6"/>
        <end position="24"/>
    </location>
</feature>
<dbReference type="Pfam" id="PF04226">
    <property type="entry name" value="Transgly_assoc"/>
    <property type="match status" value="1"/>
</dbReference>
<keyword evidence="9" id="KW-1185">Reference proteome</keyword>
<keyword evidence="5 7" id="KW-1133">Transmembrane helix</keyword>
<evidence type="ECO:0000256" key="7">
    <source>
        <dbReference type="SAM" id="Phobius"/>
    </source>
</evidence>
<keyword evidence="6 7" id="KW-0472">Membrane</keyword>
<dbReference type="Proteomes" id="UP001427805">
    <property type="component" value="Unassembled WGS sequence"/>
</dbReference>
<evidence type="ECO:0000256" key="4">
    <source>
        <dbReference type="ARBA" id="ARBA00022692"/>
    </source>
</evidence>
<organism evidence="8 9">
    <name type="scientific">Sphingomonas rustica</name>
    <dbReference type="NCBI Taxonomy" id="3103142"/>
    <lineage>
        <taxon>Bacteria</taxon>
        <taxon>Pseudomonadati</taxon>
        <taxon>Pseudomonadota</taxon>
        <taxon>Alphaproteobacteria</taxon>
        <taxon>Sphingomonadales</taxon>
        <taxon>Sphingomonadaceae</taxon>
        <taxon>Sphingomonas</taxon>
    </lineage>
</organism>
<proteinExistence type="inferred from homology"/>
<protein>
    <submittedName>
        <fullName evidence="8">GlsB/YeaQ/YmgE family stress response membrane protein</fullName>
    </submittedName>
</protein>
<reference evidence="8 9" key="1">
    <citation type="submission" date="2024-05" db="EMBL/GenBank/DDBJ databases">
        <title>Sphingomonas sp. HF-S3 16S ribosomal RNA gene Genome sequencing and assembly.</title>
        <authorList>
            <person name="Lee H."/>
        </authorList>
    </citation>
    <scope>NUCLEOTIDE SEQUENCE [LARGE SCALE GENOMIC DNA]</scope>
    <source>
        <strain evidence="8 9">HF-S3</strain>
    </source>
</reference>
<keyword evidence="3" id="KW-1003">Cell membrane</keyword>
<dbReference type="EMBL" id="JBDIZK010000001">
    <property type="protein sequence ID" value="MEN3745920.1"/>
    <property type="molecule type" value="Genomic_DNA"/>
</dbReference>
<gene>
    <name evidence="8" type="ORF">TPR58_01980</name>
</gene>
<keyword evidence="4 7" id="KW-0812">Transmembrane</keyword>
<name>A0ABV0B480_9SPHN</name>
<comment type="caution">
    <text evidence="8">The sequence shown here is derived from an EMBL/GenBank/DDBJ whole genome shotgun (WGS) entry which is preliminary data.</text>
</comment>
<feature type="transmembrane region" description="Helical" evidence="7">
    <location>
        <begin position="68"/>
        <end position="86"/>
    </location>
</feature>
<dbReference type="RefSeq" id="WP_346244918.1">
    <property type="nucleotide sequence ID" value="NZ_JBDIZK010000001.1"/>
</dbReference>
<dbReference type="InterPro" id="IPR007341">
    <property type="entry name" value="Transgly_assoc"/>
</dbReference>
<evidence type="ECO:0000313" key="9">
    <source>
        <dbReference type="Proteomes" id="UP001427805"/>
    </source>
</evidence>
<accession>A0ABV0B480</accession>
<evidence type="ECO:0000313" key="8">
    <source>
        <dbReference type="EMBL" id="MEN3745920.1"/>
    </source>
</evidence>
<comment type="similarity">
    <text evidence="2">Belongs to the UPF0410 family.</text>
</comment>
<evidence type="ECO:0000256" key="2">
    <source>
        <dbReference type="ARBA" id="ARBA00011006"/>
    </source>
</evidence>
<evidence type="ECO:0000256" key="6">
    <source>
        <dbReference type="ARBA" id="ARBA00023136"/>
    </source>
</evidence>
<evidence type="ECO:0000256" key="5">
    <source>
        <dbReference type="ARBA" id="ARBA00022989"/>
    </source>
</evidence>
<comment type="subcellular location">
    <subcellularLocation>
        <location evidence="1">Cell membrane</location>
        <topology evidence="1">Multi-pass membrane protein</topology>
    </subcellularLocation>
</comment>
<dbReference type="PANTHER" id="PTHR33884">
    <property type="entry name" value="UPF0410 PROTEIN YMGE"/>
    <property type="match status" value="1"/>
</dbReference>
<evidence type="ECO:0000256" key="3">
    <source>
        <dbReference type="ARBA" id="ARBA00022475"/>
    </source>
</evidence>
<dbReference type="PANTHER" id="PTHR33884:SF3">
    <property type="entry name" value="UPF0410 PROTEIN YMGE"/>
    <property type="match status" value="1"/>
</dbReference>
<sequence>MLPDNIIGWLVVGLVAGALGKLIMPGRDPGGLIVTILLGVLGALLAYYLAPLVGLETVRTNPSWTNTIIASTVGALILLILYRLVVARR</sequence>
<feature type="transmembrane region" description="Helical" evidence="7">
    <location>
        <begin position="31"/>
        <end position="48"/>
    </location>
</feature>